<dbReference type="PANTHER" id="PTHR35902:SF3">
    <property type="entry name" value="NPCBM-ASSOCIATED, NEW3 DOMAIN OF ALPHA-GALACTOSIDASE"/>
    <property type="match status" value="1"/>
</dbReference>
<feature type="transmembrane region" description="Helical" evidence="2">
    <location>
        <begin position="549"/>
        <end position="571"/>
    </location>
</feature>
<comment type="caution">
    <text evidence="4">The sequence shown here is derived from an EMBL/GenBank/DDBJ whole genome shotgun (WGS) entry which is preliminary data.</text>
</comment>
<sequence>MKQFYFRRCVASLMALLALSLLSLRALADEAPVTPPETVSSSSSSSSASSASEPEITPAPVPMPAVLISRSDMADLPAGSETDITVSFRNLGEVTLKSPVAAFTPSDGVSIAGGASSFLLEDIPAGGTGSVTLKLRAADNASGVQSLPVELRFTYGEEAPAAGTASDRLTVPVKAKPAATQPLVLISRSDVTSPISPGEVFDLVLTFKNTGSVAVKNAAASVSPSEGLSLLNVASTFPVADIAPGQSASVTVKLQGANQISSAAQSLSVDLRYTYDSAGTATAATASDRLNIPAKAASSASSADKPVPNIVVQKFEYGGKPVAAGGRFPLFFTFENTGTVKVENIVVTVDGGECFTVDGGSNTAHYDALAPGKTLTQELPMQAVPTCKSGAQGMTVSFKYEYVDGGKRSPVTADIRLSVPVSQPDRFQLNQPAAASFTAGEEGEITLAYVNKGRADIGNLEAQLVGEGFSSPTKVQYLGNVAAGASGSIGFALTPEAAGKMDLTIKVTYEDADLQTQTKEFPLSLTVEEGVPDIDFTLDDADAAPARPAWLPVIPATAALAAAGGTVFFLVRRMRRKKEELDPAAAAWDWADTPDETGADQPKEE</sequence>
<keyword evidence="2" id="KW-1133">Transmembrane helix</keyword>
<reference evidence="4" key="2">
    <citation type="submission" date="2021-04" db="EMBL/GenBank/DDBJ databases">
        <authorList>
            <person name="Gilroy R."/>
        </authorList>
    </citation>
    <scope>NUCLEOTIDE SEQUENCE</scope>
    <source>
        <strain evidence="4">ChiGjej4B4-18154</strain>
    </source>
</reference>
<feature type="region of interest" description="Disordered" evidence="1">
    <location>
        <begin position="581"/>
        <end position="605"/>
    </location>
</feature>
<keyword evidence="2" id="KW-0812">Transmembrane</keyword>
<dbReference type="Proteomes" id="UP000824035">
    <property type="component" value="Unassembled WGS sequence"/>
</dbReference>
<accession>A0A9D2E2I5</accession>
<evidence type="ECO:0000313" key="4">
    <source>
        <dbReference type="EMBL" id="HIZ29620.1"/>
    </source>
</evidence>
<evidence type="ECO:0000256" key="3">
    <source>
        <dbReference type="SAM" id="SignalP"/>
    </source>
</evidence>
<proteinExistence type="predicted"/>
<feature type="chain" id="PRO_5039085070" evidence="3">
    <location>
        <begin position="29"/>
        <end position="605"/>
    </location>
</feature>
<keyword evidence="3" id="KW-0732">Signal</keyword>
<reference evidence="4" key="1">
    <citation type="journal article" date="2021" name="PeerJ">
        <title>Extensive microbial diversity within the chicken gut microbiome revealed by metagenomics and culture.</title>
        <authorList>
            <person name="Gilroy R."/>
            <person name="Ravi A."/>
            <person name="Getino M."/>
            <person name="Pursley I."/>
            <person name="Horton D.L."/>
            <person name="Alikhan N.F."/>
            <person name="Baker D."/>
            <person name="Gharbi K."/>
            <person name="Hall N."/>
            <person name="Watson M."/>
            <person name="Adriaenssens E.M."/>
            <person name="Foster-Nyarko E."/>
            <person name="Jarju S."/>
            <person name="Secka A."/>
            <person name="Antonio M."/>
            <person name="Oren A."/>
            <person name="Chaudhuri R.R."/>
            <person name="La Ragione R."/>
            <person name="Hildebrand F."/>
            <person name="Pallen M.J."/>
        </authorList>
    </citation>
    <scope>NUCLEOTIDE SEQUENCE</scope>
    <source>
        <strain evidence="4">ChiGjej4B4-18154</strain>
    </source>
</reference>
<name>A0A9D2E2I5_9FIRM</name>
<evidence type="ECO:0000313" key="5">
    <source>
        <dbReference type="Proteomes" id="UP000824035"/>
    </source>
</evidence>
<dbReference type="EMBL" id="DXBV01000002">
    <property type="protein sequence ID" value="HIZ29620.1"/>
    <property type="molecule type" value="Genomic_DNA"/>
</dbReference>
<dbReference type="AlphaFoldDB" id="A0A9D2E2I5"/>
<dbReference type="PANTHER" id="PTHR35902">
    <property type="entry name" value="S-LAYER DOMAIN-LIKE PROTEIN-RELATED"/>
    <property type="match status" value="1"/>
</dbReference>
<organism evidence="4 5">
    <name type="scientific">Candidatus Allofournierella merdipullorum</name>
    <dbReference type="NCBI Taxonomy" id="2838595"/>
    <lineage>
        <taxon>Bacteria</taxon>
        <taxon>Bacillati</taxon>
        <taxon>Bacillota</taxon>
        <taxon>Clostridia</taxon>
        <taxon>Eubacteriales</taxon>
        <taxon>Oscillospiraceae</taxon>
        <taxon>Allofournierella</taxon>
    </lineage>
</organism>
<evidence type="ECO:0000256" key="1">
    <source>
        <dbReference type="SAM" id="MobiDB-lite"/>
    </source>
</evidence>
<feature type="region of interest" description="Disordered" evidence="1">
    <location>
        <begin position="33"/>
        <end position="61"/>
    </location>
</feature>
<evidence type="ECO:0000256" key="2">
    <source>
        <dbReference type="SAM" id="Phobius"/>
    </source>
</evidence>
<feature type="compositionally biased region" description="Low complexity" evidence="1">
    <location>
        <begin position="40"/>
        <end position="52"/>
    </location>
</feature>
<dbReference type="InterPro" id="IPR013783">
    <property type="entry name" value="Ig-like_fold"/>
</dbReference>
<feature type="signal peptide" evidence="3">
    <location>
        <begin position="1"/>
        <end position="28"/>
    </location>
</feature>
<protein>
    <submittedName>
        <fullName evidence="4">Uncharacterized protein</fullName>
    </submittedName>
</protein>
<keyword evidence="2" id="KW-0472">Membrane</keyword>
<dbReference type="Gene3D" id="2.60.40.10">
    <property type="entry name" value="Immunoglobulins"/>
    <property type="match status" value="1"/>
</dbReference>
<gene>
    <name evidence="4" type="ORF">H9813_00085</name>
</gene>